<dbReference type="GeneID" id="63027269"/>
<reference evidence="2 3" key="1">
    <citation type="submission" date="2020-05" db="EMBL/GenBank/DDBJ databases">
        <authorList>
            <person name="Mick M."/>
            <person name="Mijatovic I."/>
            <person name="Miller A.J."/>
            <person name="Stuckman S.A."/>
            <person name="Volas E.M."/>
            <person name="Daniels C.J."/>
            <person name="Breitenberger C.A."/>
            <person name="Ball S.L."/>
            <person name="Garlena R.A."/>
            <person name="Russell D.A."/>
            <person name="Pope W.H."/>
            <person name="Jacobs-Sera D."/>
            <person name="Hatfull G.F."/>
        </authorList>
    </citation>
    <scope>NUCLEOTIDE SEQUENCE [LARGE SCALE GENOMIC DNA]</scope>
</reference>
<dbReference type="EMBL" id="MT498036">
    <property type="protein sequence ID" value="QKY78505.1"/>
    <property type="molecule type" value="Genomic_DNA"/>
</dbReference>
<gene>
    <name evidence="2" type="primary">59</name>
    <name evidence="2" type="ORF">SEA_ZITCH_59</name>
</gene>
<feature type="compositionally biased region" description="Basic and acidic residues" evidence="1">
    <location>
        <begin position="88"/>
        <end position="126"/>
    </location>
</feature>
<sequence length="281" mass="31293">MTWFKVDDKFADHPKVESLSMAARGLWVTAGAWCASHLTDGHVTKKRIRALGGTPSQITNLVANGLWFSCSQHENCYAFHDWNEYQPTRESEQNRKLEQAERQQRSRERREREQAQQEIVTRDDLVTSHVTSRVSHASPTRAPARTPTRPDPTRSSGQVLEGGSPQQTRETATAPDPVTRGSLALVVSAAPDADAEPPSKCPRHRTRIGRIDEPCAGCRDARLAHEAWTDRTTAAALAERLAATTARRAAINACTRCDEFGWQLDHTGQPTDPARRCTHEE</sequence>
<evidence type="ECO:0000313" key="3">
    <source>
        <dbReference type="Proteomes" id="UP000516468"/>
    </source>
</evidence>
<dbReference type="KEGG" id="vg:63027269"/>
<feature type="compositionally biased region" description="Low complexity" evidence="1">
    <location>
        <begin position="137"/>
        <end position="147"/>
    </location>
</feature>
<evidence type="ECO:0000313" key="2">
    <source>
        <dbReference type="EMBL" id="QKY78505.1"/>
    </source>
</evidence>
<proteinExistence type="predicted"/>
<dbReference type="RefSeq" id="YP_010002717.1">
    <property type="nucleotide sequence ID" value="NC_053247.1"/>
</dbReference>
<protein>
    <recommendedName>
        <fullName evidence="4">Helix-turn-helix DNA binding domain protein</fullName>
    </recommendedName>
</protein>
<organism evidence="2 3">
    <name type="scientific">Gordonia Phage Zitch</name>
    <dbReference type="NCBI Taxonomy" id="2743909"/>
    <lineage>
        <taxon>Viruses</taxon>
        <taxon>Duplodnaviria</taxon>
        <taxon>Heunggongvirae</taxon>
        <taxon>Uroviricota</taxon>
        <taxon>Caudoviricetes</taxon>
        <taxon>Stackebrandtviridae</taxon>
        <taxon>Schenleyvirinae</taxon>
        <taxon>Zitchvirus</taxon>
        <taxon>Zitchvirus zitch</taxon>
    </lineage>
</organism>
<evidence type="ECO:0008006" key="4">
    <source>
        <dbReference type="Google" id="ProtNLM"/>
    </source>
</evidence>
<keyword evidence="3" id="KW-1185">Reference proteome</keyword>
<feature type="region of interest" description="Disordered" evidence="1">
    <location>
        <begin position="88"/>
        <end position="179"/>
    </location>
</feature>
<accession>A0A7G3VC72</accession>
<evidence type="ECO:0000256" key="1">
    <source>
        <dbReference type="SAM" id="MobiDB-lite"/>
    </source>
</evidence>
<name>A0A7G3VC72_9CAUD</name>
<dbReference type="Proteomes" id="UP000516468">
    <property type="component" value="Segment"/>
</dbReference>